<dbReference type="Gene3D" id="2.60.40.420">
    <property type="entry name" value="Cupredoxins - blue copper proteins"/>
    <property type="match status" value="1"/>
</dbReference>
<reference evidence="6 7" key="1">
    <citation type="submission" date="2023-10" db="EMBL/GenBank/DDBJ databases">
        <title>Chromosome-scale genome assembly provides insights into flower coloration mechanisms of Canna indica.</title>
        <authorList>
            <person name="Li C."/>
        </authorList>
    </citation>
    <scope>NUCLEOTIDE SEQUENCE [LARGE SCALE GENOMIC DNA]</scope>
    <source>
        <tissue evidence="6">Flower</tissue>
    </source>
</reference>
<dbReference type="InterPro" id="IPR039391">
    <property type="entry name" value="Phytocyanin-like"/>
</dbReference>
<evidence type="ECO:0000256" key="1">
    <source>
        <dbReference type="ARBA" id="ARBA00022723"/>
    </source>
</evidence>
<accession>A0AAQ3JW71</accession>
<sequence>MARYSVVLAAVLLISCVTWVSSTDYTVGDSKGWELGVDYSTWASDKKFAVGDKLVFNYGSPHNVEEVSSSDYASCSSSSPISTDTSGSFTVTLSATGKRYFICGVSTHCSSGMKLEVDTVATNSSSTPSSPPPPSGTTSPPSGSGTTSLSPAHAIAVFMGLLGLKLALF</sequence>
<dbReference type="EMBL" id="CP136891">
    <property type="protein sequence ID" value="WOK96239.1"/>
    <property type="molecule type" value="Genomic_DNA"/>
</dbReference>
<evidence type="ECO:0000256" key="2">
    <source>
        <dbReference type="ARBA" id="ARBA00023180"/>
    </source>
</evidence>
<evidence type="ECO:0000259" key="5">
    <source>
        <dbReference type="PROSITE" id="PS51485"/>
    </source>
</evidence>
<keyword evidence="7" id="KW-1185">Reference proteome</keyword>
<dbReference type="SUPFAM" id="SSF49503">
    <property type="entry name" value="Cupredoxins"/>
    <property type="match status" value="1"/>
</dbReference>
<organism evidence="6 7">
    <name type="scientific">Canna indica</name>
    <name type="common">Indian-shot</name>
    <dbReference type="NCBI Taxonomy" id="4628"/>
    <lineage>
        <taxon>Eukaryota</taxon>
        <taxon>Viridiplantae</taxon>
        <taxon>Streptophyta</taxon>
        <taxon>Embryophyta</taxon>
        <taxon>Tracheophyta</taxon>
        <taxon>Spermatophyta</taxon>
        <taxon>Magnoliopsida</taxon>
        <taxon>Liliopsida</taxon>
        <taxon>Zingiberales</taxon>
        <taxon>Cannaceae</taxon>
        <taxon>Canna</taxon>
    </lineage>
</organism>
<proteinExistence type="predicted"/>
<name>A0AAQ3JW71_9LILI</name>
<evidence type="ECO:0000313" key="6">
    <source>
        <dbReference type="EMBL" id="WOK96239.1"/>
    </source>
</evidence>
<evidence type="ECO:0000256" key="4">
    <source>
        <dbReference type="SAM" id="SignalP"/>
    </source>
</evidence>
<dbReference type="AlphaFoldDB" id="A0AAQ3JW71"/>
<feature type="chain" id="PRO_5042944580" evidence="4">
    <location>
        <begin position="23"/>
        <end position="169"/>
    </location>
</feature>
<protein>
    <submittedName>
        <fullName evidence="6">Stellacyanin-like</fullName>
    </submittedName>
</protein>
<dbReference type="GO" id="GO:0009055">
    <property type="term" value="F:electron transfer activity"/>
    <property type="evidence" value="ECO:0007669"/>
    <property type="project" value="InterPro"/>
</dbReference>
<keyword evidence="4" id="KW-0732">Signal</keyword>
<feature type="region of interest" description="Disordered" evidence="3">
    <location>
        <begin position="120"/>
        <end position="147"/>
    </location>
</feature>
<dbReference type="Proteomes" id="UP001327560">
    <property type="component" value="Chromosome 2"/>
</dbReference>
<dbReference type="PROSITE" id="PS51257">
    <property type="entry name" value="PROKAR_LIPOPROTEIN"/>
    <property type="match status" value="1"/>
</dbReference>
<dbReference type="PANTHER" id="PTHR33021:SF339">
    <property type="entry name" value="OS07G0570600 PROTEIN"/>
    <property type="match status" value="1"/>
</dbReference>
<evidence type="ECO:0000256" key="3">
    <source>
        <dbReference type="SAM" id="MobiDB-lite"/>
    </source>
</evidence>
<gene>
    <name evidence="6" type="ORF">Cni_G04946</name>
</gene>
<feature type="signal peptide" evidence="4">
    <location>
        <begin position="1"/>
        <end position="22"/>
    </location>
</feature>
<evidence type="ECO:0000313" key="7">
    <source>
        <dbReference type="Proteomes" id="UP001327560"/>
    </source>
</evidence>
<dbReference type="GO" id="GO:0046872">
    <property type="term" value="F:metal ion binding"/>
    <property type="evidence" value="ECO:0007669"/>
    <property type="project" value="UniProtKB-KW"/>
</dbReference>
<dbReference type="FunFam" id="2.60.40.420:FF:000003">
    <property type="entry name" value="Blue copper"/>
    <property type="match status" value="1"/>
</dbReference>
<dbReference type="CDD" id="cd04216">
    <property type="entry name" value="Phytocyanin"/>
    <property type="match status" value="1"/>
</dbReference>
<feature type="compositionally biased region" description="Low complexity" evidence="3">
    <location>
        <begin position="136"/>
        <end position="147"/>
    </location>
</feature>
<dbReference type="GO" id="GO:0005886">
    <property type="term" value="C:plasma membrane"/>
    <property type="evidence" value="ECO:0007669"/>
    <property type="project" value="TreeGrafter"/>
</dbReference>
<dbReference type="PROSITE" id="PS51485">
    <property type="entry name" value="PHYTOCYANIN"/>
    <property type="match status" value="1"/>
</dbReference>
<dbReference type="PANTHER" id="PTHR33021">
    <property type="entry name" value="BLUE COPPER PROTEIN"/>
    <property type="match status" value="1"/>
</dbReference>
<keyword evidence="1" id="KW-0479">Metal-binding</keyword>
<keyword evidence="2" id="KW-0325">Glycoprotein</keyword>
<dbReference type="InterPro" id="IPR003245">
    <property type="entry name" value="Phytocyanin_dom"/>
</dbReference>
<feature type="domain" description="Phytocyanin" evidence="5">
    <location>
        <begin position="23"/>
        <end position="121"/>
    </location>
</feature>
<dbReference type="Pfam" id="PF02298">
    <property type="entry name" value="Cu_bind_like"/>
    <property type="match status" value="1"/>
</dbReference>
<dbReference type="InterPro" id="IPR008972">
    <property type="entry name" value="Cupredoxin"/>
</dbReference>